<dbReference type="EMBL" id="UYSL01020545">
    <property type="protein sequence ID" value="VDL75125.1"/>
    <property type="molecule type" value="Genomic_DNA"/>
</dbReference>
<dbReference type="GO" id="GO:0016020">
    <property type="term" value="C:membrane"/>
    <property type="evidence" value="ECO:0007669"/>
    <property type="project" value="UniProtKB-SubCell"/>
</dbReference>
<organism evidence="9">
    <name type="scientific">Nippostrongylus brasiliensis</name>
    <name type="common">Rat hookworm</name>
    <dbReference type="NCBI Taxonomy" id="27835"/>
    <lineage>
        <taxon>Eukaryota</taxon>
        <taxon>Metazoa</taxon>
        <taxon>Ecdysozoa</taxon>
        <taxon>Nematoda</taxon>
        <taxon>Chromadorea</taxon>
        <taxon>Rhabditida</taxon>
        <taxon>Rhabditina</taxon>
        <taxon>Rhabditomorpha</taxon>
        <taxon>Strongyloidea</taxon>
        <taxon>Heligmosomidae</taxon>
        <taxon>Nippostrongylus</taxon>
    </lineage>
</organism>
<evidence type="ECO:0000256" key="3">
    <source>
        <dbReference type="ARBA" id="ARBA00022989"/>
    </source>
</evidence>
<dbReference type="STRING" id="27835.A0A0N4Y651"/>
<sequence length="115" mass="12731">MVSLYGHVIYALSTAIASDNPAVQQSIMQELPLCASTFSDWLYASVGIPTINGNGIKDKILSAKRKVTRMLMTIVAAFAVCWLPSHLWWLLVRASDLAVGFILDGIQNFLFVNWD</sequence>
<evidence type="ECO:0000313" key="9">
    <source>
        <dbReference type="WBParaSite" id="NBR_0001153501-mRNA-1"/>
    </source>
</evidence>
<evidence type="ECO:0000313" key="7">
    <source>
        <dbReference type="EMBL" id="VDL75125.1"/>
    </source>
</evidence>
<accession>A0A0N4Y651</accession>
<proteinExistence type="predicted"/>
<protein>
    <submittedName>
        <fullName evidence="9">G_PROTEIN_RECEP_F1_2 domain-containing protein</fullName>
    </submittedName>
</protein>
<dbReference type="Gene3D" id="1.20.1070.10">
    <property type="entry name" value="Rhodopsin 7-helix transmembrane proteins"/>
    <property type="match status" value="1"/>
</dbReference>
<evidence type="ECO:0000256" key="2">
    <source>
        <dbReference type="ARBA" id="ARBA00022692"/>
    </source>
</evidence>
<keyword evidence="8" id="KW-1185">Reference proteome</keyword>
<dbReference type="AlphaFoldDB" id="A0A0N4Y651"/>
<evidence type="ECO:0000259" key="6">
    <source>
        <dbReference type="PROSITE" id="PS50262"/>
    </source>
</evidence>
<keyword evidence="2 5" id="KW-0812">Transmembrane</keyword>
<evidence type="ECO:0000256" key="5">
    <source>
        <dbReference type="SAM" id="Phobius"/>
    </source>
</evidence>
<evidence type="ECO:0000313" key="8">
    <source>
        <dbReference type="Proteomes" id="UP000271162"/>
    </source>
</evidence>
<reference evidence="9" key="1">
    <citation type="submission" date="2017-02" db="UniProtKB">
        <authorList>
            <consortium name="WormBaseParasite"/>
        </authorList>
    </citation>
    <scope>IDENTIFICATION</scope>
</reference>
<feature type="domain" description="G-protein coupled receptors family 1 profile" evidence="6">
    <location>
        <begin position="1"/>
        <end position="115"/>
    </location>
</feature>
<dbReference type="PROSITE" id="PS50262">
    <property type="entry name" value="G_PROTEIN_RECEP_F1_2"/>
    <property type="match status" value="1"/>
</dbReference>
<dbReference type="SUPFAM" id="SSF81321">
    <property type="entry name" value="Family A G protein-coupled receptor-like"/>
    <property type="match status" value="1"/>
</dbReference>
<reference evidence="7 8" key="2">
    <citation type="submission" date="2018-11" db="EMBL/GenBank/DDBJ databases">
        <authorList>
            <consortium name="Pathogen Informatics"/>
        </authorList>
    </citation>
    <scope>NUCLEOTIDE SEQUENCE [LARGE SCALE GENOMIC DNA]</scope>
</reference>
<keyword evidence="3 5" id="KW-1133">Transmembrane helix</keyword>
<comment type="subcellular location">
    <subcellularLocation>
        <location evidence="1">Membrane</location>
    </subcellularLocation>
</comment>
<name>A0A0N4Y651_NIPBR</name>
<dbReference type="Proteomes" id="UP000271162">
    <property type="component" value="Unassembled WGS sequence"/>
</dbReference>
<evidence type="ECO:0000256" key="1">
    <source>
        <dbReference type="ARBA" id="ARBA00004370"/>
    </source>
</evidence>
<gene>
    <name evidence="7" type="ORF">NBR_LOCUS11536</name>
</gene>
<dbReference type="WBParaSite" id="NBR_0001153501-mRNA-1">
    <property type="protein sequence ID" value="NBR_0001153501-mRNA-1"/>
    <property type="gene ID" value="NBR_0001153501"/>
</dbReference>
<evidence type="ECO:0000256" key="4">
    <source>
        <dbReference type="ARBA" id="ARBA00023136"/>
    </source>
</evidence>
<dbReference type="InterPro" id="IPR017452">
    <property type="entry name" value="GPCR_Rhodpsn_7TM"/>
</dbReference>
<feature type="transmembrane region" description="Helical" evidence="5">
    <location>
        <begin position="70"/>
        <end position="91"/>
    </location>
</feature>
<keyword evidence="4 5" id="KW-0472">Membrane</keyword>